<proteinExistence type="predicted"/>
<sequence>MRKKLYETSDRISKTNDENEIYSIVLDTIIELIPNATHGSVLLVNEEDNFYFKVVKGFQKELKSLSLKREETYLYRINRFEETAIINNPEEFDRMHANKDTIERLERINALDISCTISAPIYIDNKLIGLINVDSNKTNYIFTQKDLDLMDQIKCELELAIKNALAQNKLKYLANYDELTGVMNRRTLKKEYDNEIAKMKYNRKSLSLIMIDVDNFKCFNDTYGHFLGDMVLKHFSGVLSNSVEASDIVARFAGDEFIILLKGFDLTQAENKMKSIEEKFLKERLEGIALKFSYGICEIGPDDNMSFDKALTLADAKMYEYKKREIYNRQMQGM</sequence>
<reference evidence="2 3" key="1">
    <citation type="submission" date="2016-10" db="EMBL/GenBank/DDBJ databases">
        <authorList>
            <person name="de Groot N.N."/>
        </authorList>
    </citation>
    <scope>NUCLEOTIDE SEQUENCE [LARGE SCALE GENOMIC DNA]</scope>
    <source>
        <strain evidence="2 3">DSM 1283</strain>
    </source>
</reference>
<dbReference type="CDD" id="cd01949">
    <property type="entry name" value="GGDEF"/>
    <property type="match status" value="1"/>
</dbReference>
<dbReference type="PROSITE" id="PS50887">
    <property type="entry name" value="GGDEF"/>
    <property type="match status" value="1"/>
</dbReference>
<dbReference type="Gene3D" id="3.30.70.270">
    <property type="match status" value="1"/>
</dbReference>
<dbReference type="Pfam" id="PF00990">
    <property type="entry name" value="GGDEF"/>
    <property type="match status" value="1"/>
</dbReference>
<organism evidence="2 3">
    <name type="scientific">Anaerocolumna aminovalerica</name>
    <dbReference type="NCBI Taxonomy" id="1527"/>
    <lineage>
        <taxon>Bacteria</taxon>
        <taxon>Bacillati</taxon>
        <taxon>Bacillota</taxon>
        <taxon>Clostridia</taxon>
        <taxon>Lachnospirales</taxon>
        <taxon>Lachnospiraceae</taxon>
        <taxon>Anaerocolumna</taxon>
    </lineage>
</organism>
<dbReference type="SUPFAM" id="SSF55781">
    <property type="entry name" value="GAF domain-like"/>
    <property type="match status" value="1"/>
</dbReference>
<dbReference type="InterPro" id="IPR029787">
    <property type="entry name" value="Nucleotide_cyclase"/>
</dbReference>
<dbReference type="STRING" id="1527.SAMN04489757_11477"/>
<dbReference type="EMBL" id="FOWD01000014">
    <property type="protein sequence ID" value="SFO23897.1"/>
    <property type="molecule type" value="Genomic_DNA"/>
</dbReference>
<evidence type="ECO:0000259" key="1">
    <source>
        <dbReference type="PROSITE" id="PS50887"/>
    </source>
</evidence>
<dbReference type="FunFam" id="3.30.70.270:FF:000001">
    <property type="entry name" value="Diguanylate cyclase domain protein"/>
    <property type="match status" value="1"/>
</dbReference>
<dbReference type="NCBIfam" id="TIGR00254">
    <property type="entry name" value="GGDEF"/>
    <property type="match status" value="1"/>
</dbReference>
<name>A0A1I5FJF9_9FIRM</name>
<dbReference type="PANTHER" id="PTHR45138:SF9">
    <property type="entry name" value="DIGUANYLATE CYCLASE DGCM-RELATED"/>
    <property type="match status" value="1"/>
</dbReference>
<dbReference type="InterPro" id="IPR043128">
    <property type="entry name" value="Rev_trsase/Diguanyl_cyclase"/>
</dbReference>
<dbReference type="GO" id="GO:0005886">
    <property type="term" value="C:plasma membrane"/>
    <property type="evidence" value="ECO:0007669"/>
    <property type="project" value="TreeGrafter"/>
</dbReference>
<protein>
    <submittedName>
        <fullName evidence="2">Diguanylate cyclase (GGDEF) domain-containing protein</fullName>
    </submittedName>
</protein>
<dbReference type="AlphaFoldDB" id="A0A1I5FJF9"/>
<dbReference type="GO" id="GO:0052621">
    <property type="term" value="F:diguanylate cyclase activity"/>
    <property type="evidence" value="ECO:0007669"/>
    <property type="project" value="TreeGrafter"/>
</dbReference>
<dbReference type="RefSeq" id="WP_139221505.1">
    <property type="nucleotide sequence ID" value="NZ_BAABFM010000048.1"/>
</dbReference>
<accession>A0A1I5FJF9</accession>
<dbReference type="Pfam" id="PF13185">
    <property type="entry name" value="GAF_2"/>
    <property type="match status" value="1"/>
</dbReference>
<dbReference type="Gene3D" id="3.30.450.40">
    <property type="match status" value="1"/>
</dbReference>
<evidence type="ECO:0000313" key="3">
    <source>
        <dbReference type="Proteomes" id="UP000198806"/>
    </source>
</evidence>
<keyword evidence="3" id="KW-1185">Reference proteome</keyword>
<dbReference type="GO" id="GO:0043709">
    <property type="term" value="P:cell adhesion involved in single-species biofilm formation"/>
    <property type="evidence" value="ECO:0007669"/>
    <property type="project" value="TreeGrafter"/>
</dbReference>
<dbReference type="Proteomes" id="UP000198806">
    <property type="component" value="Unassembled WGS sequence"/>
</dbReference>
<dbReference type="InterPro" id="IPR003018">
    <property type="entry name" value="GAF"/>
</dbReference>
<evidence type="ECO:0000313" key="2">
    <source>
        <dbReference type="EMBL" id="SFO23897.1"/>
    </source>
</evidence>
<feature type="domain" description="GGDEF" evidence="1">
    <location>
        <begin position="204"/>
        <end position="334"/>
    </location>
</feature>
<dbReference type="SMART" id="SM00267">
    <property type="entry name" value="GGDEF"/>
    <property type="match status" value="1"/>
</dbReference>
<dbReference type="InterPro" id="IPR000160">
    <property type="entry name" value="GGDEF_dom"/>
</dbReference>
<dbReference type="InterPro" id="IPR029016">
    <property type="entry name" value="GAF-like_dom_sf"/>
</dbReference>
<dbReference type="InterPro" id="IPR050469">
    <property type="entry name" value="Diguanylate_Cyclase"/>
</dbReference>
<dbReference type="PANTHER" id="PTHR45138">
    <property type="entry name" value="REGULATORY COMPONENTS OF SENSORY TRANSDUCTION SYSTEM"/>
    <property type="match status" value="1"/>
</dbReference>
<dbReference type="OrthoDB" id="9804955at2"/>
<gene>
    <name evidence="2" type="ORF">SAMN04489757_11477</name>
</gene>
<dbReference type="SUPFAM" id="SSF55073">
    <property type="entry name" value="Nucleotide cyclase"/>
    <property type="match status" value="1"/>
</dbReference>
<dbReference type="GO" id="GO:1902201">
    <property type="term" value="P:negative regulation of bacterial-type flagellum-dependent cell motility"/>
    <property type="evidence" value="ECO:0007669"/>
    <property type="project" value="TreeGrafter"/>
</dbReference>